<feature type="transmembrane region" description="Helical" evidence="1">
    <location>
        <begin position="118"/>
        <end position="136"/>
    </location>
</feature>
<keyword evidence="1" id="KW-0812">Transmembrane</keyword>
<evidence type="ECO:0000256" key="1">
    <source>
        <dbReference type="SAM" id="Phobius"/>
    </source>
</evidence>
<comment type="caution">
    <text evidence="2">The sequence shown here is derived from an EMBL/GenBank/DDBJ whole genome shotgun (WGS) entry which is preliminary data.</text>
</comment>
<dbReference type="EMBL" id="JAJUOS010000007">
    <property type="protein sequence ID" value="MCE5974028.1"/>
    <property type="molecule type" value="Genomic_DNA"/>
</dbReference>
<evidence type="ECO:0008006" key="4">
    <source>
        <dbReference type="Google" id="ProtNLM"/>
    </source>
</evidence>
<dbReference type="RefSeq" id="WP_233676990.1">
    <property type="nucleotide sequence ID" value="NZ_JAJUOS010000007.1"/>
</dbReference>
<feature type="transmembrane region" description="Helical" evidence="1">
    <location>
        <begin position="148"/>
        <end position="166"/>
    </location>
</feature>
<proteinExistence type="predicted"/>
<feature type="transmembrane region" description="Helical" evidence="1">
    <location>
        <begin position="265"/>
        <end position="282"/>
    </location>
</feature>
<name>A0ABS8YZL8_9RHOB</name>
<reference evidence="2 3" key="1">
    <citation type="submission" date="2021-12" db="EMBL/GenBank/DDBJ databases">
        <title>Sinirhodobacter sp. WL0062 is a bacterium isolated from seawater.</title>
        <authorList>
            <person name="Wang L."/>
            <person name="He W."/>
            <person name="Zhang D.-F."/>
        </authorList>
    </citation>
    <scope>NUCLEOTIDE SEQUENCE [LARGE SCALE GENOMIC DNA]</scope>
    <source>
        <strain evidence="2 3">WL0062</strain>
    </source>
</reference>
<feature type="transmembrane region" description="Helical" evidence="1">
    <location>
        <begin position="336"/>
        <end position="355"/>
    </location>
</feature>
<organism evidence="2 3">
    <name type="scientific">Rhodobacter flavimaris</name>
    <dbReference type="NCBI Taxonomy" id="2907145"/>
    <lineage>
        <taxon>Bacteria</taxon>
        <taxon>Pseudomonadati</taxon>
        <taxon>Pseudomonadota</taxon>
        <taxon>Alphaproteobacteria</taxon>
        <taxon>Rhodobacterales</taxon>
        <taxon>Rhodobacter group</taxon>
        <taxon>Rhodobacter</taxon>
    </lineage>
</organism>
<protein>
    <recommendedName>
        <fullName evidence="4">DUF2029 domain-containing protein</fullName>
    </recommendedName>
</protein>
<keyword evidence="3" id="KW-1185">Reference proteome</keyword>
<dbReference type="Proteomes" id="UP001521181">
    <property type="component" value="Unassembled WGS sequence"/>
</dbReference>
<keyword evidence="1" id="KW-0472">Membrane</keyword>
<gene>
    <name evidence="2" type="ORF">LZA78_11085</name>
</gene>
<accession>A0ABS8YZL8</accession>
<feature type="transmembrane region" description="Helical" evidence="1">
    <location>
        <begin position="12"/>
        <end position="29"/>
    </location>
</feature>
<feature type="transmembrane region" description="Helical" evidence="1">
    <location>
        <begin position="178"/>
        <end position="206"/>
    </location>
</feature>
<feature type="transmembrane region" description="Helical" evidence="1">
    <location>
        <begin position="289"/>
        <end position="306"/>
    </location>
</feature>
<feature type="transmembrane region" description="Helical" evidence="1">
    <location>
        <begin position="63"/>
        <end position="81"/>
    </location>
</feature>
<evidence type="ECO:0000313" key="3">
    <source>
        <dbReference type="Proteomes" id="UP001521181"/>
    </source>
</evidence>
<keyword evidence="1" id="KW-1133">Transmembrane helix</keyword>
<evidence type="ECO:0000313" key="2">
    <source>
        <dbReference type="EMBL" id="MCE5974028.1"/>
    </source>
</evidence>
<feature type="transmembrane region" description="Helical" evidence="1">
    <location>
        <begin position="88"/>
        <end position="106"/>
    </location>
</feature>
<feature type="transmembrane region" description="Helical" evidence="1">
    <location>
        <begin position="213"/>
        <end position="239"/>
    </location>
</feature>
<sequence length="563" mass="60485">MSGVKQASLKRLALIVGAVALALTILPVMKGALVLRMHEGDALHLSDIVLRMAMLDQVPHLDFMTPIGILAVWPIAFFAKLGFGLGHAFFAAQALVAAVLFGPVLWVARSRFPRDLALLYALYVMLLCLSLVHGEAKVLTSVSMHYNRWAWALAYIALPLAIMQPLGRGRSLPEGALIGFAMAGLVLIKVTYFAALLPAILAGLVLRRAWGSLVAGLLAGLAVAALVTLAFGIDFWLAYMRDLLAVATSETRSQPGLSFQENATAPPYLLASLAALGLVVLLRQAGRMTEGLAMLLLLPGVIYITYQNWGNDPQWLVLAGLMAFALRPTDGRTNALGWQLGGALAICGVVLLSLASPSAFNLMASPIAAIKAKPHGEVPMVRKRSVDDDLLVDPDRLVGVRLAIRGDAPGQPYEAYAEMAKAKPAPDEDDEDQQDDEPVLLNGEELPACEVNSGHYAVFDLMAKDLTAAGYAGQSILVGDLFTSLWLFGDFKAVEGAAPWYYSGTPGVAAADHIVLLQCAFARDRRNAMIKALAEDGWQLEEERRTETYILLRPIKDQPSGDG</sequence>